<proteinExistence type="predicted"/>
<accession>A0A0P9BWX2</accession>
<dbReference type="EMBL" id="CH902619">
    <property type="protein sequence ID" value="KPU76011.1"/>
    <property type="molecule type" value="Genomic_DNA"/>
</dbReference>
<organism evidence="1 2">
    <name type="scientific">Drosophila ananassae</name>
    <name type="common">Fruit fly</name>
    <dbReference type="NCBI Taxonomy" id="7217"/>
    <lineage>
        <taxon>Eukaryota</taxon>
        <taxon>Metazoa</taxon>
        <taxon>Ecdysozoa</taxon>
        <taxon>Arthropoda</taxon>
        <taxon>Hexapoda</taxon>
        <taxon>Insecta</taxon>
        <taxon>Pterygota</taxon>
        <taxon>Neoptera</taxon>
        <taxon>Endopterygota</taxon>
        <taxon>Diptera</taxon>
        <taxon>Brachycera</taxon>
        <taxon>Muscomorpha</taxon>
        <taxon>Ephydroidea</taxon>
        <taxon>Drosophilidae</taxon>
        <taxon>Drosophila</taxon>
        <taxon>Sophophora</taxon>
    </lineage>
</organism>
<gene>
    <name evidence="1" type="primary">Dana\GF27271</name>
    <name evidence="1" type="ORF">GF27271</name>
</gene>
<dbReference type="Proteomes" id="UP000007801">
    <property type="component" value="Unassembled WGS sequence"/>
</dbReference>
<reference evidence="1 2" key="1">
    <citation type="journal article" date="2007" name="Nature">
        <title>Evolution of genes and genomes on the Drosophila phylogeny.</title>
        <authorList>
            <consortium name="Drosophila 12 Genomes Consortium"/>
            <person name="Clark A.G."/>
            <person name="Eisen M.B."/>
            <person name="Smith D.R."/>
            <person name="Bergman C.M."/>
            <person name="Oliver B."/>
            <person name="Markow T.A."/>
            <person name="Kaufman T.C."/>
            <person name="Kellis M."/>
            <person name="Gelbart W."/>
            <person name="Iyer V.N."/>
            <person name="Pollard D.A."/>
            <person name="Sackton T.B."/>
            <person name="Larracuente A.M."/>
            <person name="Singh N.D."/>
            <person name="Abad J.P."/>
            <person name="Abt D.N."/>
            <person name="Adryan B."/>
            <person name="Aguade M."/>
            <person name="Akashi H."/>
            <person name="Anderson W.W."/>
            <person name="Aquadro C.F."/>
            <person name="Ardell D.H."/>
            <person name="Arguello R."/>
            <person name="Artieri C.G."/>
            <person name="Barbash D.A."/>
            <person name="Barker D."/>
            <person name="Barsanti P."/>
            <person name="Batterham P."/>
            <person name="Batzoglou S."/>
            <person name="Begun D."/>
            <person name="Bhutkar A."/>
            <person name="Blanco E."/>
            <person name="Bosak S.A."/>
            <person name="Bradley R.K."/>
            <person name="Brand A.D."/>
            <person name="Brent M.R."/>
            <person name="Brooks A.N."/>
            <person name="Brown R.H."/>
            <person name="Butlin R.K."/>
            <person name="Caggese C."/>
            <person name="Calvi B.R."/>
            <person name="Bernardo de Carvalho A."/>
            <person name="Caspi A."/>
            <person name="Castrezana S."/>
            <person name="Celniker S.E."/>
            <person name="Chang J.L."/>
            <person name="Chapple C."/>
            <person name="Chatterji S."/>
            <person name="Chinwalla A."/>
            <person name="Civetta A."/>
            <person name="Clifton S.W."/>
            <person name="Comeron J.M."/>
            <person name="Costello J.C."/>
            <person name="Coyne J.A."/>
            <person name="Daub J."/>
            <person name="David R.G."/>
            <person name="Delcher A.L."/>
            <person name="Delehaunty K."/>
            <person name="Do C.B."/>
            <person name="Ebling H."/>
            <person name="Edwards K."/>
            <person name="Eickbush T."/>
            <person name="Evans J.D."/>
            <person name="Filipski A."/>
            <person name="Findeiss S."/>
            <person name="Freyhult E."/>
            <person name="Fulton L."/>
            <person name="Fulton R."/>
            <person name="Garcia A.C."/>
            <person name="Gardiner A."/>
            <person name="Garfield D.A."/>
            <person name="Garvin B.E."/>
            <person name="Gibson G."/>
            <person name="Gilbert D."/>
            <person name="Gnerre S."/>
            <person name="Godfrey J."/>
            <person name="Good R."/>
            <person name="Gotea V."/>
            <person name="Gravely B."/>
            <person name="Greenberg A.J."/>
            <person name="Griffiths-Jones S."/>
            <person name="Gross S."/>
            <person name="Guigo R."/>
            <person name="Gustafson E.A."/>
            <person name="Haerty W."/>
            <person name="Hahn M.W."/>
            <person name="Halligan D.L."/>
            <person name="Halpern A.L."/>
            <person name="Halter G.M."/>
            <person name="Han M.V."/>
            <person name="Heger A."/>
            <person name="Hillier L."/>
            <person name="Hinrichs A.S."/>
            <person name="Holmes I."/>
            <person name="Hoskins R.A."/>
            <person name="Hubisz M.J."/>
            <person name="Hultmark D."/>
            <person name="Huntley M.A."/>
            <person name="Jaffe D.B."/>
            <person name="Jagadeeshan S."/>
            <person name="Jeck W.R."/>
            <person name="Johnson J."/>
            <person name="Jones C.D."/>
            <person name="Jordan W.C."/>
            <person name="Karpen G.H."/>
            <person name="Kataoka E."/>
            <person name="Keightley P.D."/>
            <person name="Kheradpour P."/>
            <person name="Kirkness E.F."/>
            <person name="Koerich L.B."/>
            <person name="Kristiansen K."/>
            <person name="Kudrna D."/>
            <person name="Kulathinal R.J."/>
            <person name="Kumar S."/>
            <person name="Kwok R."/>
            <person name="Lander E."/>
            <person name="Langley C.H."/>
            <person name="Lapoint R."/>
            <person name="Lazzaro B.P."/>
            <person name="Lee S.J."/>
            <person name="Levesque L."/>
            <person name="Li R."/>
            <person name="Lin C.F."/>
            <person name="Lin M.F."/>
            <person name="Lindblad-Toh K."/>
            <person name="Llopart A."/>
            <person name="Long M."/>
            <person name="Low L."/>
            <person name="Lozovsky E."/>
            <person name="Lu J."/>
            <person name="Luo M."/>
            <person name="Machado C.A."/>
            <person name="Makalowski W."/>
            <person name="Marzo M."/>
            <person name="Matsuda M."/>
            <person name="Matzkin L."/>
            <person name="McAllister B."/>
            <person name="McBride C.S."/>
            <person name="McKernan B."/>
            <person name="McKernan K."/>
            <person name="Mendez-Lago M."/>
            <person name="Minx P."/>
            <person name="Mollenhauer M.U."/>
            <person name="Montooth K."/>
            <person name="Mount S.M."/>
            <person name="Mu X."/>
            <person name="Myers E."/>
            <person name="Negre B."/>
            <person name="Newfeld S."/>
            <person name="Nielsen R."/>
            <person name="Noor M.A."/>
            <person name="O'Grady P."/>
            <person name="Pachter L."/>
            <person name="Papaceit M."/>
            <person name="Parisi M.J."/>
            <person name="Parisi M."/>
            <person name="Parts L."/>
            <person name="Pedersen J.S."/>
            <person name="Pesole G."/>
            <person name="Phillippy A.M."/>
            <person name="Ponting C.P."/>
            <person name="Pop M."/>
            <person name="Porcelli D."/>
            <person name="Powell J.R."/>
            <person name="Prohaska S."/>
            <person name="Pruitt K."/>
            <person name="Puig M."/>
            <person name="Quesneville H."/>
            <person name="Ram K.R."/>
            <person name="Rand D."/>
            <person name="Rasmussen M.D."/>
            <person name="Reed L.K."/>
            <person name="Reenan R."/>
            <person name="Reily A."/>
            <person name="Remington K.A."/>
            <person name="Rieger T.T."/>
            <person name="Ritchie M.G."/>
            <person name="Robin C."/>
            <person name="Rogers Y.H."/>
            <person name="Rohde C."/>
            <person name="Rozas J."/>
            <person name="Rubenfield M.J."/>
            <person name="Ruiz A."/>
            <person name="Russo S."/>
            <person name="Salzberg S.L."/>
            <person name="Sanchez-Gracia A."/>
            <person name="Saranga D.J."/>
            <person name="Sato H."/>
            <person name="Schaeffer S.W."/>
            <person name="Schatz M.C."/>
            <person name="Schlenke T."/>
            <person name="Schwartz R."/>
            <person name="Segarra C."/>
            <person name="Singh R.S."/>
            <person name="Sirot L."/>
            <person name="Sirota M."/>
            <person name="Sisneros N.B."/>
            <person name="Smith C.D."/>
            <person name="Smith T.F."/>
            <person name="Spieth J."/>
            <person name="Stage D.E."/>
            <person name="Stark A."/>
            <person name="Stephan W."/>
            <person name="Strausberg R.L."/>
            <person name="Strempel S."/>
            <person name="Sturgill D."/>
            <person name="Sutton G."/>
            <person name="Sutton G.G."/>
            <person name="Tao W."/>
            <person name="Teichmann S."/>
            <person name="Tobari Y.N."/>
            <person name="Tomimura Y."/>
            <person name="Tsolas J.M."/>
            <person name="Valente V.L."/>
            <person name="Venter E."/>
            <person name="Venter J.C."/>
            <person name="Vicario S."/>
            <person name="Vieira F.G."/>
            <person name="Vilella A.J."/>
            <person name="Villasante A."/>
            <person name="Walenz B."/>
            <person name="Wang J."/>
            <person name="Wasserman M."/>
            <person name="Watts T."/>
            <person name="Wilson D."/>
            <person name="Wilson R.K."/>
            <person name="Wing R.A."/>
            <person name="Wolfner M.F."/>
            <person name="Wong A."/>
            <person name="Wong G.K."/>
            <person name="Wu C.I."/>
            <person name="Wu G."/>
            <person name="Yamamoto D."/>
            <person name="Yang H.P."/>
            <person name="Yang S.P."/>
            <person name="Yorke J.A."/>
            <person name="Yoshida K."/>
            <person name="Zdobnov E."/>
            <person name="Zhang P."/>
            <person name="Zhang Y."/>
            <person name="Zimin A.V."/>
            <person name="Baldwin J."/>
            <person name="Abdouelleil A."/>
            <person name="Abdulkadir J."/>
            <person name="Abebe A."/>
            <person name="Abera B."/>
            <person name="Abreu J."/>
            <person name="Acer S.C."/>
            <person name="Aftuck L."/>
            <person name="Alexander A."/>
            <person name="An P."/>
            <person name="Anderson E."/>
            <person name="Anderson S."/>
            <person name="Arachi H."/>
            <person name="Azer M."/>
            <person name="Bachantsang P."/>
            <person name="Barry A."/>
            <person name="Bayul T."/>
            <person name="Berlin A."/>
            <person name="Bessette D."/>
            <person name="Bloom T."/>
            <person name="Blye J."/>
            <person name="Boguslavskiy L."/>
            <person name="Bonnet C."/>
            <person name="Boukhgalter B."/>
            <person name="Bourzgui I."/>
            <person name="Brown A."/>
            <person name="Cahill P."/>
            <person name="Channer S."/>
            <person name="Cheshatsang Y."/>
            <person name="Chuda L."/>
            <person name="Citroen M."/>
            <person name="Collymore A."/>
            <person name="Cooke P."/>
            <person name="Costello M."/>
            <person name="D'Aco K."/>
            <person name="Daza R."/>
            <person name="De Haan G."/>
            <person name="DeGray S."/>
            <person name="DeMaso C."/>
            <person name="Dhargay N."/>
            <person name="Dooley K."/>
            <person name="Dooley E."/>
            <person name="Doricent M."/>
            <person name="Dorje P."/>
            <person name="Dorjee K."/>
            <person name="Dupes A."/>
            <person name="Elong R."/>
            <person name="Falk J."/>
            <person name="Farina A."/>
            <person name="Faro S."/>
            <person name="Ferguson D."/>
            <person name="Fisher S."/>
            <person name="Foley C.D."/>
            <person name="Franke A."/>
            <person name="Friedrich D."/>
            <person name="Gadbois L."/>
            <person name="Gearin G."/>
            <person name="Gearin C.R."/>
            <person name="Giannoukos G."/>
            <person name="Goode T."/>
            <person name="Graham J."/>
            <person name="Grandbois E."/>
            <person name="Grewal S."/>
            <person name="Gyaltsen K."/>
            <person name="Hafez N."/>
            <person name="Hagos B."/>
            <person name="Hall J."/>
            <person name="Henson C."/>
            <person name="Hollinger A."/>
            <person name="Honan T."/>
            <person name="Huard M.D."/>
            <person name="Hughes L."/>
            <person name="Hurhula B."/>
            <person name="Husby M.E."/>
            <person name="Kamat A."/>
            <person name="Kanga B."/>
            <person name="Kashin S."/>
            <person name="Khazanovich D."/>
            <person name="Kisner P."/>
            <person name="Lance K."/>
            <person name="Lara M."/>
            <person name="Lee W."/>
            <person name="Lennon N."/>
            <person name="Letendre F."/>
            <person name="LeVine R."/>
            <person name="Lipovsky A."/>
            <person name="Liu X."/>
            <person name="Liu J."/>
            <person name="Liu S."/>
            <person name="Lokyitsang T."/>
            <person name="Lokyitsang Y."/>
            <person name="Lubonja R."/>
            <person name="Lui A."/>
            <person name="MacDonald P."/>
            <person name="Magnisalis V."/>
            <person name="Maru K."/>
            <person name="Matthews C."/>
            <person name="McCusker W."/>
            <person name="McDonough S."/>
            <person name="Mehta T."/>
            <person name="Meldrim J."/>
            <person name="Meneus L."/>
            <person name="Mihai O."/>
            <person name="Mihalev A."/>
            <person name="Mihova T."/>
            <person name="Mittelman R."/>
            <person name="Mlenga V."/>
            <person name="Montmayeur A."/>
            <person name="Mulrain L."/>
            <person name="Navidi A."/>
            <person name="Naylor J."/>
            <person name="Negash T."/>
            <person name="Nguyen T."/>
            <person name="Nguyen N."/>
            <person name="Nicol R."/>
            <person name="Norbu C."/>
            <person name="Norbu N."/>
            <person name="Novod N."/>
            <person name="O'Neill B."/>
            <person name="Osman S."/>
            <person name="Markiewicz E."/>
            <person name="Oyono O.L."/>
            <person name="Patti C."/>
            <person name="Phunkhang P."/>
            <person name="Pierre F."/>
            <person name="Priest M."/>
            <person name="Raghuraman S."/>
            <person name="Rege F."/>
            <person name="Reyes R."/>
            <person name="Rise C."/>
            <person name="Rogov P."/>
            <person name="Ross K."/>
            <person name="Ryan E."/>
            <person name="Settipalli S."/>
            <person name="Shea T."/>
            <person name="Sherpa N."/>
            <person name="Shi L."/>
            <person name="Shih D."/>
            <person name="Sparrow T."/>
            <person name="Spaulding J."/>
            <person name="Stalker J."/>
            <person name="Stange-Thomann N."/>
            <person name="Stavropoulos S."/>
            <person name="Stone C."/>
            <person name="Strader C."/>
            <person name="Tesfaye S."/>
            <person name="Thomson T."/>
            <person name="Thoulutsang Y."/>
            <person name="Thoulutsang D."/>
            <person name="Topham K."/>
            <person name="Topping I."/>
            <person name="Tsamla T."/>
            <person name="Vassiliev H."/>
            <person name="Vo A."/>
            <person name="Wangchuk T."/>
            <person name="Wangdi T."/>
            <person name="Weiand M."/>
            <person name="Wilkinson J."/>
            <person name="Wilson A."/>
            <person name="Yadav S."/>
            <person name="Young G."/>
            <person name="Yu Q."/>
            <person name="Zembek L."/>
            <person name="Zhong D."/>
            <person name="Zimmer A."/>
            <person name="Zwirko Z."/>
            <person name="Jaffe D.B."/>
            <person name="Alvarez P."/>
            <person name="Brockman W."/>
            <person name="Butler J."/>
            <person name="Chin C."/>
            <person name="Gnerre S."/>
            <person name="Grabherr M."/>
            <person name="Kleber M."/>
            <person name="Mauceli E."/>
            <person name="MacCallum I."/>
        </authorList>
    </citation>
    <scope>NUCLEOTIDE SEQUENCE [LARGE SCALE GENOMIC DNA]</scope>
    <source>
        <strain evidence="2">Tucson 14024-0371.13</strain>
    </source>
</reference>
<name>A0A0P9BWX2_DROAN</name>
<keyword evidence="2" id="KW-1185">Reference proteome</keyword>
<sequence>MVTFGGVAKVLKGFQNGASIWVKTVNPGWYEARVLPRTMLREKKPKRVVESNKEVRPVRQPPKTAMALQKSVTTQYPFIDWD</sequence>
<dbReference type="OrthoDB" id="7836614at2759"/>
<evidence type="ECO:0000313" key="2">
    <source>
        <dbReference type="Proteomes" id="UP000007801"/>
    </source>
</evidence>
<protein>
    <submittedName>
        <fullName evidence="1">Uncharacterized protein, isoform A</fullName>
    </submittedName>
</protein>
<dbReference type="InParanoid" id="A0A0P9BWX2"/>
<evidence type="ECO:0000313" key="1">
    <source>
        <dbReference type="EMBL" id="KPU76011.1"/>
    </source>
</evidence>
<dbReference type="STRING" id="7217.A0A0P9BWX2"/>
<dbReference type="AlphaFoldDB" id="A0A0P9BWX2"/>